<name>A0ABQ6M3Y0_9STRA</name>
<gene>
    <name evidence="2" type="ORF">TeGR_g4046</name>
</gene>
<evidence type="ECO:0000313" key="2">
    <source>
        <dbReference type="EMBL" id="GMI19050.1"/>
    </source>
</evidence>
<protein>
    <submittedName>
        <fullName evidence="2">Uncharacterized protein</fullName>
    </submittedName>
</protein>
<evidence type="ECO:0000313" key="3">
    <source>
        <dbReference type="Proteomes" id="UP001165060"/>
    </source>
</evidence>
<comment type="caution">
    <text evidence="2">The sequence shown here is derived from an EMBL/GenBank/DDBJ whole genome shotgun (WGS) entry which is preliminary data.</text>
</comment>
<reference evidence="2 3" key="1">
    <citation type="journal article" date="2023" name="Commun. Biol.">
        <title>Genome analysis of Parmales, the sister group of diatoms, reveals the evolutionary specialization of diatoms from phago-mixotrophs to photoautotrophs.</title>
        <authorList>
            <person name="Ban H."/>
            <person name="Sato S."/>
            <person name="Yoshikawa S."/>
            <person name="Yamada K."/>
            <person name="Nakamura Y."/>
            <person name="Ichinomiya M."/>
            <person name="Sato N."/>
            <person name="Blanc-Mathieu R."/>
            <person name="Endo H."/>
            <person name="Kuwata A."/>
            <person name="Ogata H."/>
        </authorList>
    </citation>
    <scope>NUCLEOTIDE SEQUENCE [LARGE SCALE GENOMIC DNA]</scope>
</reference>
<accession>A0ABQ6M3Y0</accession>
<dbReference type="Proteomes" id="UP001165060">
    <property type="component" value="Unassembled WGS sequence"/>
</dbReference>
<dbReference type="EMBL" id="BRYB01003675">
    <property type="protein sequence ID" value="GMI19050.1"/>
    <property type="molecule type" value="Genomic_DNA"/>
</dbReference>
<evidence type="ECO:0000256" key="1">
    <source>
        <dbReference type="SAM" id="MobiDB-lite"/>
    </source>
</evidence>
<sequence length="270" mass="29576">MLLLQSLQRSYAAALLESSLAKSLLSSPSLVLEQARELKRRAGEIGGEEKAERLALEVLLAELDDAARGLAGGGDREGAGAIVRERNRILAEEVDLDDVFAGRLYEAVKNRAGSPEELTELLTKETQKATERTGELRGLLNEVLLDTVNCEVKPDHSLLAHWRRLREQVEERGEELERVRARQEMVRREVKRAEGQAEGEGGGIARAETPVDISPRPRDVDIVLADPRVRSAAGTSIWSLILRLVFGIGEEPRMIEGVPASPGHGGAFIL</sequence>
<feature type="region of interest" description="Disordered" evidence="1">
    <location>
        <begin position="191"/>
        <end position="211"/>
    </location>
</feature>
<proteinExistence type="predicted"/>
<organism evidence="2 3">
    <name type="scientific">Tetraparma gracilis</name>
    <dbReference type="NCBI Taxonomy" id="2962635"/>
    <lineage>
        <taxon>Eukaryota</taxon>
        <taxon>Sar</taxon>
        <taxon>Stramenopiles</taxon>
        <taxon>Ochrophyta</taxon>
        <taxon>Bolidophyceae</taxon>
        <taxon>Parmales</taxon>
        <taxon>Triparmaceae</taxon>
        <taxon>Tetraparma</taxon>
    </lineage>
</organism>
<keyword evidence="3" id="KW-1185">Reference proteome</keyword>